<keyword evidence="3" id="KW-1185">Reference proteome</keyword>
<evidence type="ECO:0000313" key="3">
    <source>
        <dbReference type="Proteomes" id="UP000766486"/>
    </source>
</evidence>
<proteinExistence type="predicted"/>
<accession>A0ABY6UL25</accession>
<comment type="caution">
    <text evidence="2">The sequence shown here is derived from an EMBL/GenBank/DDBJ whole genome shotgun (WGS) entry which is preliminary data.</text>
</comment>
<gene>
    <name evidence="2" type="ORF">CLO192961_LOCUS315816</name>
</gene>
<feature type="compositionally biased region" description="Polar residues" evidence="1">
    <location>
        <begin position="1"/>
        <end position="11"/>
    </location>
</feature>
<reference evidence="2 3" key="1">
    <citation type="submission" date="2019-06" db="EMBL/GenBank/DDBJ databases">
        <authorList>
            <person name="Broberg M."/>
        </authorList>
    </citation>
    <scope>NUCLEOTIDE SEQUENCE [LARGE SCALE GENOMIC DNA]</scope>
</reference>
<sequence length="241" mass="28062">MPPTATPNSSCPVAPEADPPKYSDTQTWERVMAAVENHWDSTRPKSWVVNNKKYAKPNIVFEWRSYSLENRLQGNKHTPAWRARMEVRAENIPRLMRKGFHVSSQNVCMGSSWIVLNDRSPRPKEMFCGLGWSHTQVIKLKQKGEHPEWTGTLYVATKSQTVMADFDFSWLQQDKLRKVTALNWEYQLVYRWDFFRPDAHFNTIYRGMALTGWWPWPKTDTKPQIVAGIETREKDAGGMEA</sequence>
<evidence type="ECO:0000256" key="1">
    <source>
        <dbReference type="SAM" id="MobiDB-lite"/>
    </source>
</evidence>
<dbReference type="EMBL" id="CABFNS010000837">
    <property type="protein sequence ID" value="VUC31962.1"/>
    <property type="molecule type" value="Genomic_DNA"/>
</dbReference>
<name>A0ABY6UL25_BIOOC</name>
<feature type="region of interest" description="Disordered" evidence="1">
    <location>
        <begin position="1"/>
        <end position="22"/>
    </location>
</feature>
<protein>
    <submittedName>
        <fullName evidence="2">Uncharacterized protein</fullName>
    </submittedName>
</protein>
<dbReference type="Proteomes" id="UP000766486">
    <property type="component" value="Unassembled WGS sequence"/>
</dbReference>
<organism evidence="2 3">
    <name type="scientific">Bionectria ochroleuca</name>
    <name type="common">Gliocladium roseum</name>
    <dbReference type="NCBI Taxonomy" id="29856"/>
    <lineage>
        <taxon>Eukaryota</taxon>
        <taxon>Fungi</taxon>
        <taxon>Dikarya</taxon>
        <taxon>Ascomycota</taxon>
        <taxon>Pezizomycotina</taxon>
        <taxon>Sordariomycetes</taxon>
        <taxon>Hypocreomycetidae</taxon>
        <taxon>Hypocreales</taxon>
        <taxon>Bionectriaceae</taxon>
        <taxon>Clonostachys</taxon>
    </lineage>
</organism>
<evidence type="ECO:0000313" key="2">
    <source>
        <dbReference type="EMBL" id="VUC31962.1"/>
    </source>
</evidence>